<reference evidence="4 5" key="1">
    <citation type="journal article" date="2009" name="J. Bacteriol.">
        <title>Complete genome sequence of Macrococcus caseolyticus strain JCSCS5402, reflecting the ancestral genome of the human-pathogenic staphylococci.</title>
        <authorList>
            <person name="Baba T."/>
            <person name="Kuwahara-Arai K."/>
            <person name="Uchiyama I."/>
            <person name="Takeuchi F."/>
            <person name="Ito T."/>
            <person name="Hiramatsu K."/>
        </authorList>
    </citation>
    <scope>NUCLEOTIDE SEQUENCE [LARGE SCALE GENOMIC DNA]</scope>
    <source>
        <strain evidence="4 5">JCSC5402</strain>
    </source>
</reference>
<dbReference type="Gene3D" id="1.10.10.630">
    <property type="entry name" value="DnaD domain-like"/>
    <property type="match status" value="1"/>
</dbReference>
<name>B9E7S9_MACCJ</name>
<evidence type="ECO:0000259" key="3">
    <source>
        <dbReference type="Pfam" id="PF07261"/>
    </source>
</evidence>
<dbReference type="Pfam" id="PF07261">
    <property type="entry name" value="DnaB_2"/>
    <property type="match status" value="1"/>
</dbReference>
<organism evidence="4 5">
    <name type="scientific">Macrococcus caseolyticus (strain JCSC5402)</name>
    <name type="common">Macrococcoides caseolyticum</name>
    <dbReference type="NCBI Taxonomy" id="458233"/>
    <lineage>
        <taxon>Bacteria</taxon>
        <taxon>Bacillati</taxon>
        <taxon>Bacillota</taxon>
        <taxon>Bacilli</taxon>
        <taxon>Bacillales</taxon>
        <taxon>Staphylococcaceae</taxon>
        <taxon>Macrococcoides</taxon>
    </lineage>
</organism>
<dbReference type="NCBIfam" id="TIGR01446">
    <property type="entry name" value="DnaD_dom"/>
    <property type="match status" value="1"/>
</dbReference>
<protein>
    <recommendedName>
        <fullName evidence="3">DnaB/C C-terminal domain-containing protein</fullName>
    </recommendedName>
</protein>
<feature type="compositionally biased region" description="Basic and acidic residues" evidence="2">
    <location>
        <begin position="291"/>
        <end position="318"/>
    </location>
</feature>
<dbReference type="STRING" id="458233.MCCL_1540"/>
<dbReference type="Proteomes" id="UP000001383">
    <property type="component" value="Chromosome"/>
</dbReference>
<dbReference type="KEGG" id="mcl:MCCL_1540"/>
<dbReference type="SUPFAM" id="SSF158499">
    <property type="entry name" value="DnaD domain-like"/>
    <property type="match status" value="1"/>
</dbReference>
<gene>
    <name evidence="4" type="ordered locus">MCCL_1540</name>
</gene>
<sequence>MEQPSYYAILSANVRYDKNISDKAKLLFADITALSNKYGYCTASNNYFAELFDVKKETISRNISSLEKAGHVKVELVYKGKEVIQRRIYPITQTSIPIDKNINTPIDKKEDTLLTKTSIPIDKNMLTPIDENVKENITSINTTRNNITSSNSSATTADELSKMNPFEYYEEAQFGLLTSVIHNDMNYYIDKFGDEGQEIVKLGLEIAAYRGPEKTNWSYVKGILNNWLRTTHRTVEEIKAYEKQEATLRANKAQNYRNSSSKEMTPEWINKQSVEVPAHNNTNELSEDELEKEREKLRKELEESAREFEDKGGVRHHA</sequence>
<dbReference type="eggNOG" id="COG3935">
    <property type="taxonomic scope" value="Bacteria"/>
</dbReference>
<comment type="similarity">
    <text evidence="1">Belongs to the DnaB/DnaD family.</text>
</comment>
<dbReference type="InterPro" id="IPR006343">
    <property type="entry name" value="DnaB/C_C"/>
</dbReference>
<evidence type="ECO:0000256" key="2">
    <source>
        <dbReference type="SAM" id="MobiDB-lite"/>
    </source>
</evidence>
<evidence type="ECO:0000313" key="5">
    <source>
        <dbReference type="Proteomes" id="UP000001383"/>
    </source>
</evidence>
<dbReference type="AlphaFoldDB" id="B9E7S9"/>
<feature type="region of interest" description="Disordered" evidence="2">
    <location>
        <begin position="272"/>
        <end position="318"/>
    </location>
</feature>
<dbReference type="InterPro" id="IPR034829">
    <property type="entry name" value="DnaD-like_sf"/>
</dbReference>
<proteinExistence type="inferred from homology"/>
<evidence type="ECO:0000313" key="4">
    <source>
        <dbReference type="EMBL" id="BAH18247.1"/>
    </source>
</evidence>
<dbReference type="OrthoDB" id="1258529at2"/>
<dbReference type="EMBL" id="AP009484">
    <property type="protein sequence ID" value="BAH18247.1"/>
    <property type="molecule type" value="Genomic_DNA"/>
</dbReference>
<dbReference type="Pfam" id="PF13730">
    <property type="entry name" value="HTH_36"/>
    <property type="match status" value="1"/>
</dbReference>
<feature type="domain" description="DnaB/C C-terminal" evidence="3">
    <location>
        <begin position="167"/>
        <end position="242"/>
    </location>
</feature>
<evidence type="ECO:0000256" key="1">
    <source>
        <dbReference type="ARBA" id="ARBA00093462"/>
    </source>
</evidence>
<accession>B9E7S9</accession>
<dbReference type="HOGENOM" id="CLU_072522_2_0_9"/>